<evidence type="ECO:0000256" key="3">
    <source>
        <dbReference type="ARBA" id="ARBA00023163"/>
    </source>
</evidence>
<dbReference type="PANTHER" id="PTHR30055:SF226">
    <property type="entry name" value="HTH-TYPE TRANSCRIPTIONAL REGULATOR PKSA"/>
    <property type="match status" value="1"/>
</dbReference>
<dbReference type="FunFam" id="1.10.10.60:FF:000141">
    <property type="entry name" value="TetR family transcriptional regulator"/>
    <property type="match status" value="1"/>
</dbReference>
<name>A0A3B1BE34_9ZZZZ</name>
<keyword evidence="1" id="KW-0805">Transcription regulation</keyword>
<keyword evidence="2" id="KW-0238">DNA-binding</keyword>
<evidence type="ECO:0000259" key="4">
    <source>
        <dbReference type="PROSITE" id="PS50977"/>
    </source>
</evidence>
<dbReference type="Gene3D" id="1.10.10.60">
    <property type="entry name" value="Homeodomain-like"/>
    <property type="match status" value="1"/>
</dbReference>
<dbReference type="GO" id="GO:0000976">
    <property type="term" value="F:transcription cis-regulatory region binding"/>
    <property type="evidence" value="ECO:0007669"/>
    <property type="project" value="TreeGrafter"/>
</dbReference>
<dbReference type="Pfam" id="PF00440">
    <property type="entry name" value="TetR_N"/>
    <property type="match status" value="1"/>
</dbReference>
<feature type="domain" description="HTH tetR-type" evidence="4">
    <location>
        <begin position="8"/>
        <end position="68"/>
    </location>
</feature>
<gene>
    <name evidence="5" type="ORF">MNBD_GAMMA25-57</name>
</gene>
<keyword evidence="3" id="KW-0804">Transcription</keyword>
<protein>
    <recommendedName>
        <fullName evidence="4">HTH tetR-type domain-containing protein</fullName>
    </recommendedName>
</protein>
<proteinExistence type="predicted"/>
<dbReference type="SUPFAM" id="SSF46689">
    <property type="entry name" value="Homeodomain-like"/>
    <property type="match status" value="1"/>
</dbReference>
<dbReference type="Gene3D" id="1.10.357.10">
    <property type="entry name" value="Tetracycline Repressor, domain 2"/>
    <property type="match status" value="1"/>
</dbReference>
<dbReference type="InterPro" id="IPR001647">
    <property type="entry name" value="HTH_TetR"/>
</dbReference>
<sequence>MAKRLKAAERRASILAVAKVLFADKGYHGVAVDEIANRLGVSPAVLYRHFPSKEALYGEVLETLTAQRENYVDAALKHPDDFGSILLRMTQVFAESVARDPDYLKMEMMSTLEDAQVTRRFFESRWKSFTDFIEYGMREQADNPAIKQINSRTAGLMFQGMVREALYAKCILHTSRYQDVQLPDLITQLVSLFLNAIHYNHKNSGESRTA</sequence>
<evidence type="ECO:0000256" key="1">
    <source>
        <dbReference type="ARBA" id="ARBA00023015"/>
    </source>
</evidence>
<dbReference type="InterPro" id="IPR009057">
    <property type="entry name" value="Homeodomain-like_sf"/>
</dbReference>
<dbReference type="PROSITE" id="PS50977">
    <property type="entry name" value="HTH_TETR_2"/>
    <property type="match status" value="1"/>
</dbReference>
<dbReference type="PRINTS" id="PR00455">
    <property type="entry name" value="HTHTETR"/>
</dbReference>
<dbReference type="EMBL" id="UOFY01000047">
    <property type="protein sequence ID" value="VAX10283.1"/>
    <property type="molecule type" value="Genomic_DNA"/>
</dbReference>
<accession>A0A3B1BE34</accession>
<evidence type="ECO:0000256" key="2">
    <source>
        <dbReference type="ARBA" id="ARBA00023125"/>
    </source>
</evidence>
<dbReference type="InterPro" id="IPR050109">
    <property type="entry name" value="HTH-type_TetR-like_transc_reg"/>
</dbReference>
<reference evidence="5" key="1">
    <citation type="submission" date="2018-06" db="EMBL/GenBank/DDBJ databases">
        <authorList>
            <person name="Zhirakovskaya E."/>
        </authorList>
    </citation>
    <scope>NUCLEOTIDE SEQUENCE</scope>
</reference>
<dbReference type="AlphaFoldDB" id="A0A3B1BE34"/>
<evidence type="ECO:0000313" key="5">
    <source>
        <dbReference type="EMBL" id="VAX10283.1"/>
    </source>
</evidence>
<dbReference type="GO" id="GO:0003700">
    <property type="term" value="F:DNA-binding transcription factor activity"/>
    <property type="evidence" value="ECO:0007669"/>
    <property type="project" value="TreeGrafter"/>
</dbReference>
<organism evidence="5">
    <name type="scientific">hydrothermal vent metagenome</name>
    <dbReference type="NCBI Taxonomy" id="652676"/>
    <lineage>
        <taxon>unclassified sequences</taxon>
        <taxon>metagenomes</taxon>
        <taxon>ecological metagenomes</taxon>
    </lineage>
</organism>
<dbReference type="PANTHER" id="PTHR30055">
    <property type="entry name" value="HTH-TYPE TRANSCRIPTIONAL REGULATOR RUTR"/>
    <property type="match status" value="1"/>
</dbReference>